<dbReference type="Pfam" id="PF01081">
    <property type="entry name" value="Aldolase"/>
    <property type="match status" value="1"/>
</dbReference>
<evidence type="ECO:0000256" key="5">
    <source>
        <dbReference type="ARBA" id="ARBA00023277"/>
    </source>
</evidence>
<dbReference type="PANTHER" id="PTHR30246:SF1">
    <property type="entry name" value="2-DEHYDRO-3-DEOXY-6-PHOSPHOGALACTONATE ALDOLASE-RELATED"/>
    <property type="match status" value="1"/>
</dbReference>
<dbReference type="Proteomes" id="UP000008229">
    <property type="component" value="Chromosome"/>
</dbReference>
<comment type="subunit">
    <text evidence="3">Homotrimer.</text>
</comment>
<reference evidence="6 7" key="1">
    <citation type="journal article" date="2010" name="Stand. Genomic Sci.">
        <title>Complete genome sequence of Conexibacter woesei type strain (ID131577).</title>
        <authorList>
            <person name="Pukall R."/>
            <person name="Lapidus A."/>
            <person name="Glavina Del Rio T."/>
            <person name="Copeland A."/>
            <person name="Tice H."/>
            <person name="Cheng J.-F."/>
            <person name="Lucas S."/>
            <person name="Chen F."/>
            <person name="Nolan M."/>
            <person name="Bruce D."/>
            <person name="Goodwin L."/>
            <person name="Pitluck S."/>
            <person name="Mavromatis K."/>
            <person name="Ivanova N."/>
            <person name="Ovchinnikova G."/>
            <person name="Pati A."/>
            <person name="Chen A."/>
            <person name="Palaniappan K."/>
            <person name="Land M."/>
            <person name="Hauser L."/>
            <person name="Chang Y.-J."/>
            <person name="Jeffries C.D."/>
            <person name="Chain P."/>
            <person name="Meincke L."/>
            <person name="Sims D."/>
            <person name="Brettin T."/>
            <person name="Detter J.C."/>
            <person name="Rohde M."/>
            <person name="Goeker M."/>
            <person name="Bristow J."/>
            <person name="Eisen J.A."/>
            <person name="Markowitz V."/>
            <person name="Kyrpides N.C."/>
            <person name="Klenk H.-P."/>
            <person name="Hugenholtz P."/>
        </authorList>
    </citation>
    <scope>NUCLEOTIDE SEQUENCE [LARGE SCALE GENOMIC DNA]</scope>
    <source>
        <strain evidence="7">DSM 14684 / CIP 108061 / JCM 11494 / NBRC 100937 / ID131577</strain>
    </source>
</reference>
<evidence type="ECO:0000256" key="2">
    <source>
        <dbReference type="ARBA" id="ARBA00006906"/>
    </source>
</evidence>
<evidence type="ECO:0000313" key="7">
    <source>
        <dbReference type="Proteomes" id="UP000008229"/>
    </source>
</evidence>
<dbReference type="RefSeq" id="WP_012936141.1">
    <property type="nucleotide sequence ID" value="NC_013739.1"/>
</dbReference>
<dbReference type="EMBL" id="CP001854">
    <property type="protein sequence ID" value="ADB53090.1"/>
    <property type="molecule type" value="Genomic_DNA"/>
</dbReference>
<dbReference type="Gene3D" id="3.20.20.70">
    <property type="entry name" value="Aldolase class I"/>
    <property type="match status" value="1"/>
</dbReference>
<evidence type="ECO:0000256" key="1">
    <source>
        <dbReference type="ARBA" id="ARBA00004761"/>
    </source>
</evidence>
<dbReference type="STRING" id="469383.Cwoe_4677"/>
<comment type="pathway">
    <text evidence="1">Carbohydrate acid metabolism.</text>
</comment>
<dbReference type="InterPro" id="IPR000887">
    <property type="entry name" value="Aldlse_KDPG_KHG"/>
</dbReference>
<organism evidence="6 7">
    <name type="scientific">Conexibacter woesei (strain DSM 14684 / CCUG 47730 / CIP 108061 / JCM 11494 / NBRC 100937 / ID131577)</name>
    <dbReference type="NCBI Taxonomy" id="469383"/>
    <lineage>
        <taxon>Bacteria</taxon>
        <taxon>Bacillati</taxon>
        <taxon>Actinomycetota</taxon>
        <taxon>Thermoleophilia</taxon>
        <taxon>Solirubrobacterales</taxon>
        <taxon>Conexibacteraceae</taxon>
        <taxon>Conexibacter</taxon>
    </lineage>
</organism>
<dbReference type="OrthoDB" id="9805177at2"/>
<protein>
    <submittedName>
        <fullName evidence="6">2-dehydro-3-deoxyphosphogluconate aldolase/4-hydroxy-2-oxoglutarate aldolase</fullName>
    </submittedName>
</protein>
<proteinExistence type="inferred from homology"/>
<dbReference type="KEGG" id="cwo:Cwoe_4677"/>
<dbReference type="HOGENOM" id="CLU_077795_2_0_11"/>
<name>D3F9Z5_CONWI</name>
<reference evidence="7" key="2">
    <citation type="submission" date="2010-01" db="EMBL/GenBank/DDBJ databases">
        <title>The complete genome of Conexibacter woesei DSM 14684.</title>
        <authorList>
            <consortium name="US DOE Joint Genome Institute (JGI-PGF)"/>
            <person name="Lucas S."/>
            <person name="Copeland A."/>
            <person name="Lapidus A."/>
            <person name="Glavina del Rio T."/>
            <person name="Dalin E."/>
            <person name="Tice H."/>
            <person name="Bruce D."/>
            <person name="Goodwin L."/>
            <person name="Pitluck S."/>
            <person name="Kyrpides N."/>
            <person name="Mavromatis K."/>
            <person name="Ivanova N."/>
            <person name="Mikhailova N."/>
            <person name="Chertkov O."/>
            <person name="Brettin T."/>
            <person name="Detter J.C."/>
            <person name="Han C."/>
            <person name="Larimer F."/>
            <person name="Land M."/>
            <person name="Hauser L."/>
            <person name="Markowitz V."/>
            <person name="Cheng J.-F."/>
            <person name="Hugenholtz P."/>
            <person name="Woyke T."/>
            <person name="Wu D."/>
            <person name="Pukall R."/>
            <person name="Steenblock K."/>
            <person name="Schneider S."/>
            <person name="Klenk H.-P."/>
            <person name="Eisen J.A."/>
        </authorList>
    </citation>
    <scope>NUCLEOTIDE SEQUENCE [LARGE SCALE GENOMIC DNA]</scope>
    <source>
        <strain evidence="7">DSM 14684 / CIP 108061 / JCM 11494 / NBRC 100937 / ID131577</strain>
    </source>
</reference>
<dbReference type="NCBIfam" id="TIGR01182">
    <property type="entry name" value="eda"/>
    <property type="match status" value="1"/>
</dbReference>
<dbReference type="eggNOG" id="COG0800">
    <property type="taxonomic scope" value="Bacteria"/>
</dbReference>
<dbReference type="AlphaFoldDB" id="D3F9Z5"/>
<dbReference type="InterPro" id="IPR013785">
    <property type="entry name" value="Aldolase_TIM"/>
</dbReference>
<keyword evidence="7" id="KW-1185">Reference proteome</keyword>
<accession>D3F9Z5</accession>
<evidence type="ECO:0000256" key="3">
    <source>
        <dbReference type="ARBA" id="ARBA00011233"/>
    </source>
</evidence>
<evidence type="ECO:0000256" key="4">
    <source>
        <dbReference type="ARBA" id="ARBA00023239"/>
    </source>
</evidence>
<keyword evidence="4" id="KW-0456">Lyase</keyword>
<dbReference type="GO" id="GO:0016829">
    <property type="term" value="F:lyase activity"/>
    <property type="evidence" value="ECO:0007669"/>
    <property type="project" value="UniProtKB-KW"/>
</dbReference>
<keyword evidence="5" id="KW-0119">Carbohydrate metabolism</keyword>
<sequence length="224" mass="22402">MSPATNAGTETLAALRARGIVAVMRAPAPEQVVAAARALADGGVTAIEVTYTVPDAAAAIAELAGDERLLVGAGTIETETQAREAVAAGARYLVSPHVCDAAIEVADEAGVPAIPGVFTPTEVATAARRCELLKLFPASLGGIELLKALRAPFPRLAFMPSGGVTADNIGAWLAAGAVTVGAGGDLAPSSAVEAGDAAELTRRARRWADALAHARTTTATTAAA</sequence>
<evidence type="ECO:0000313" key="6">
    <source>
        <dbReference type="EMBL" id="ADB53090.1"/>
    </source>
</evidence>
<gene>
    <name evidence="6" type="ordered locus">Cwoe_4677</name>
</gene>
<comment type="similarity">
    <text evidence="2">Belongs to the KHG/KDPG aldolase family.</text>
</comment>
<dbReference type="CDD" id="cd00452">
    <property type="entry name" value="KDPG_aldolase"/>
    <property type="match status" value="1"/>
</dbReference>
<dbReference type="PANTHER" id="PTHR30246">
    <property type="entry name" value="2-KETO-3-DEOXY-6-PHOSPHOGLUCONATE ALDOLASE"/>
    <property type="match status" value="1"/>
</dbReference>
<dbReference type="SUPFAM" id="SSF51569">
    <property type="entry name" value="Aldolase"/>
    <property type="match status" value="1"/>
</dbReference>